<evidence type="ECO:0000256" key="9">
    <source>
        <dbReference type="PIRSR" id="PIRSR601088-3"/>
    </source>
</evidence>
<proteinExistence type="inferred from homology"/>
<evidence type="ECO:0000313" key="14">
    <source>
        <dbReference type="EMBL" id="GGK72462.1"/>
    </source>
</evidence>
<evidence type="ECO:0000256" key="4">
    <source>
        <dbReference type="ARBA" id="ARBA00023027"/>
    </source>
</evidence>
<dbReference type="RefSeq" id="WP_189162116.1">
    <property type="nucleotide sequence ID" value="NZ_BMNT01000006.1"/>
</dbReference>
<feature type="active site" description="Proton donor" evidence="7">
    <location>
        <position position="172"/>
    </location>
</feature>
<feature type="domain" description="Glycosyl hydrolase family 4 C-terminal" evidence="13">
    <location>
        <begin position="196"/>
        <end position="428"/>
    </location>
</feature>
<evidence type="ECO:0000256" key="2">
    <source>
        <dbReference type="ARBA" id="ARBA00022723"/>
    </source>
</evidence>
<evidence type="ECO:0000256" key="12">
    <source>
        <dbReference type="SAM" id="MobiDB-lite"/>
    </source>
</evidence>
<evidence type="ECO:0000256" key="10">
    <source>
        <dbReference type="PIRSR" id="PIRSR601088-4"/>
    </source>
</evidence>
<comment type="similarity">
    <text evidence="1 11">Belongs to the glycosyl hydrolase 4 family.</text>
</comment>
<dbReference type="EMBL" id="BMNT01000006">
    <property type="protein sequence ID" value="GGK72462.1"/>
    <property type="molecule type" value="Genomic_DNA"/>
</dbReference>
<feature type="active site" description="Proton acceptor" evidence="7">
    <location>
        <position position="250"/>
    </location>
</feature>
<keyword evidence="3 11" id="KW-0378">Hydrolase</keyword>
<dbReference type="Pfam" id="PF02056">
    <property type="entry name" value="Glyco_hydro_4"/>
    <property type="match status" value="1"/>
</dbReference>
<evidence type="ECO:0000259" key="13">
    <source>
        <dbReference type="Pfam" id="PF11975"/>
    </source>
</evidence>
<dbReference type="Proteomes" id="UP000645217">
    <property type="component" value="Unassembled WGS sequence"/>
</dbReference>
<protein>
    <submittedName>
        <fullName evidence="14">6-phospho-beta-glucosidase</fullName>
    </submittedName>
</protein>
<evidence type="ECO:0000256" key="7">
    <source>
        <dbReference type="PIRSR" id="PIRSR601088-1"/>
    </source>
</evidence>
<evidence type="ECO:0000256" key="3">
    <source>
        <dbReference type="ARBA" id="ARBA00022801"/>
    </source>
</evidence>
<dbReference type="InterPro" id="IPR036291">
    <property type="entry name" value="NAD(P)-bd_dom_sf"/>
</dbReference>
<reference evidence="14" key="2">
    <citation type="submission" date="2020-09" db="EMBL/GenBank/DDBJ databases">
        <authorList>
            <person name="Sun Q."/>
            <person name="Ohkuma M."/>
        </authorList>
    </citation>
    <scope>NUCLEOTIDE SEQUENCE</scope>
    <source>
        <strain evidence="14">JCM 13064</strain>
    </source>
</reference>
<evidence type="ECO:0000256" key="5">
    <source>
        <dbReference type="ARBA" id="ARBA00023211"/>
    </source>
</evidence>
<keyword evidence="2 9" id="KW-0479">Metal-binding</keyword>
<keyword evidence="5 9" id="KW-0464">Manganese</keyword>
<dbReference type="SUPFAM" id="SSF51735">
    <property type="entry name" value="NAD(P)-binding Rossmann-fold domains"/>
    <property type="match status" value="1"/>
</dbReference>
<feature type="binding site" evidence="8">
    <location>
        <position position="150"/>
    </location>
    <ligand>
        <name>substrate</name>
    </ligand>
</feature>
<name>A0A917QWY1_9ACTN</name>
<keyword evidence="4 11" id="KW-0520">NAD</keyword>
<dbReference type="InterPro" id="IPR019802">
    <property type="entry name" value="GlycHydrolase_4_CS"/>
</dbReference>
<organism evidence="14 15">
    <name type="scientific">Sphaerisporangium melleum</name>
    <dbReference type="NCBI Taxonomy" id="321316"/>
    <lineage>
        <taxon>Bacteria</taxon>
        <taxon>Bacillati</taxon>
        <taxon>Actinomycetota</taxon>
        <taxon>Actinomycetes</taxon>
        <taxon>Streptosporangiales</taxon>
        <taxon>Streptosporangiaceae</taxon>
        <taxon>Sphaerisporangium</taxon>
    </lineage>
</organism>
<feature type="binding site" evidence="9">
    <location>
        <position position="201"/>
    </location>
    <ligand>
        <name>Mn(2+)</name>
        <dbReference type="ChEBI" id="CHEBI:29035"/>
    </ligand>
</feature>
<feature type="binding site" evidence="9">
    <location>
        <position position="171"/>
    </location>
    <ligand>
        <name>Mn(2+)</name>
        <dbReference type="ChEBI" id="CHEBI:29035"/>
    </ligand>
</feature>
<evidence type="ECO:0000256" key="6">
    <source>
        <dbReference type="ARBA" id="ARBA00023295"/>
    </source>
</evidence>
<dbReference type="AlphaFoldDB" id="A0A917QWY1"/>
<comment type="caution">
    <text evidence="14">The sequence shown here is derived from an EMBL/GenBank/DDBJ whole genome shotgun (WGS) entry which is preliminary data.</text>
</comment>
<dbReference type="GO" id="GO:0046872">
    <property type="term" value="F:metal ion binding"/>
    <property type="evidence" value="ECO:0007669"/>
    <property type="project" value="UniProtKB-KW"/>
</dbReference>
<feature type="site" description="Increases basicity of active site Tyr" evidence="10">
    <location>
        <position position="112"/>
    </location>
</feature>
<keyword evidence="15" id="KW-1185">Reference proteome</keyword>
<gene>
    <name evidence="14" type="ORF">GCM10007964_14040</name>
</gene>
<evidence type="ECO:0000256" key="8">
    <source>
        <dbReference type="PIRSR" id="PIRSR601088-2"/>
    </source>
</evidence>
<dbReference type="PROSITE" id="PS01324">
    <property type="entry name" value="GLYCOSYL_HYDROL_F4"/>
    <property type="match status" value="1"/>
</dbReference>
<keyword evidence="6 11" id="KW-0326">Glycosidase</keyword>
<dbReference type="Gene3D" id="3.90.110.10">
    <property type="entry name" value="Lactate dehydrogenase/glycoside hydrolase, family 4, C-terminal"/>
    <property type="match status" value="1"/>
</dbReference>
<feature type="region of interest" description="Disordered" evidence="12">
    <location>
        <begin position="305"/>
        <end position="324"/>
    </location>
</feature>
<dbReference type="CDD" id="cd05296">
    <property type="entry name" value="GH4_P_beta_glucosidase"/>
    <property type="match status" value="1"/>
</dbReference>
<feature type="compositionally biased region" description="Basic and acidic residues" evidence="12">
    <location>
        <begin position="305"/>
        <end position="314"/>
    </location>
</feature>
<evidence type="ECO:0000256" key="11">
    <source>
        <dbReference type="RuleBase" id="RU361152"/>
    </source>
</evidence>
<dbReference type="GO" id="GO:0016616">
    <property type="term" value="F:oxidoreductase activity, acting on the CH-OH group of donors, NAD or NADP as acceptor"/>
    <property type="evidence" value="ECO:0007669"/>
    <property type="project" value="InterPro"/>
</dbReference>
<dbReference type="PANTHER" id="PTHR32092:SF5">
    <property type="entry name" value="6-PHOSPHO-BETA-GLUCOSIDASE"/>
    <property type="match status" value="1"/>
</dbReference>
<evidence type="ECO:0000313" key="15">
    <source>
        <dbReference type="Proteomes" id="UP000645217"/>
    </source>
</evidence>
<dbReference type="GO" id="GO:0004553">
    <property type="term" value="F:hydrolase activity, hydrolyzing O-glycosyl compounds"/>
    <property type="evidence" value="ECO:0007669"/>
    <property type="project" value="InterPro"/>
</dbReference>
<evidence type="ECO:0000256" key="1">
    <source>
        <dbReference type="ARBA" id="ARBA00010141"/>
    </source>
</evidence>
<sequence length="456" mass="48623">MRLTILGGGGFRVPLVYGALLGDTGRPRVEEVVLYDVSAERLAVVRHVLAGLAELAELAEGREAPPRVRVTTDLDEALRGAAFVFSAIRVGGPEARTADERVALDLGVLGQETTGPGGVAYGLRTVPVALHVAERVAALAPDAWVINFTNPAGMITEAMRRVLGDRVVGICDSPVGLVRRAARALGLDPARVVPDYAGLNHLGWLRGLWHEGRDVLPGLLADDAALAGVEEARLFGADWVRTLGALPNEYLYYYYFGREALAAITGGGRTRGETLLEQQERFYATVTRDPANALREWRRARRERDESYMAETRESAQAGERDEEDLTAGGYEGIALALMTTLSRGGCTTMILNVRNGSALPGLPPDAVVELPCVVEAAGVRPVAAAPLPGPFLGLVQQVKAVERLTIEAAVTGSPSLAVQAFATHPLVGSVSTARRLLQGYRARIPALDAVFTSAR</sequence>
<dbReference type="SUPFAM" id="SSF56327">
    <property type="entry name" value="LDH C-terminal domain-like"/>
    <property type="match status" value="1"/>
</dbReference>
<dbReference type="Gene3D" id="3.40.50.720">
    <property type="entry name" value="NAD(P)-binding Rossmann-like Domain"/>
    <property type="match status" value="1"/>
</dbReference>
<keyword evidence="9" id="KW-0533">Nickel</keyword>
<dbReference type="GO" id="GO:0005975">
    <property type="term" value="P:carbohydrate metabolic process"/>
    <property type="evidence" value="ECO:0007669"/>
    <property type="project" value="InterPro"/>
</dbReference>
<feature type="binding site" evidence="8">
    <location>
        <position position="96"/>
    </location>
    <ligand>
        <name>substrate</name>
    </ligand>
</feature>
<comment type="cofactor">
    <cofactor evidence="11">
        <name>NAD(+)</name>
        <dbReference type="ChEBI" id="CHEBI:57540"/>
    </cofactor>
    <text evidence="11">Binds 1 NAD(+) per subunit.</text>
</comment>
<dbReference type="PRINTS" id="PR00732">
    <property type="entry name" value="GLHYDRLASE4"/>
</dbReference>
<keyword evidence="9" id="KW-0408">Iron</keyword>
<accession>A0A917QWY1</accession>
<keyword evidence="9" id="KW-0170">Cobalt</keyword>
<dbReference type="InterPro" id="IPR015955">
    <property type="entry name" value="Lactate_DH/Glyco_Ohase_4_C"/>
</dbReference>
<dbReference type="Pfam" id="PF11975">
    <property type="entry name" value="Glyco_hydro_4C"/>
    <property type="match status" value="1"/>
</dbReference>
<dbReference type="InterPro" id="IPR022616">
    <property type="entry name" value="Glyco_hydro_4_C"/>
</dbReference>
<reference evidence="14" key="1">
    <citation type="journal article" date="2014" name="Int. J. Syst. Evol. Microbiol.">
        <title>Complete genome sequence of Corynebacterium casei LMG S-19264T (=DSM 44701T), isolated from a smear-ripened cheese.</title>
        <authorList>
            <consortium name="US DOE Joint Genome Institute (JGI-PGF)"/>
            <person name="Walter F."/>
            <person name="Albersmeier A."/>
            <person name="Kalinowski J."/>
            <person name="Ruckert C."/>
        </authorList>
    </citation>
    <scope>NUCLEOTIDE SEQUENCE</scope>
    <source>
        <strain evidence="14">JCM 13064</strain>
    </source>
</reference>
<dbReference type="PANTHER" id="PTHR32092">
    <property type="entry name" value="6-PHOSPHO-BETA-GLUCOSIDASE-RELATED"/>
    <property type="match status" value="1"/>
</dbReference>
<dbReference type="InterPro" id="IPR001088">
    <property type="entry name" value="Glyco_hydro_4"/>
</dbReference>